<gene>
    <name evidence="3" type="ORF">LMF89_24285</name>
</gene>
<evidence type="ECO:0000313" key="4">
    <source>
        <dbReference type="Proteomes" id="UP001165492"/>
    </source>
</evidence>
<dbReference type="EMBL" id="JAJHJB010000068">
    <property type="protein sequence ID" value="MCC5468458.1"/>
    <property type="molecule type" value="Genomic_DNA"/>
</dbReference>
<dbReference type="InterPro" id="IPR049900">
    <property type="entry name" value="PKS_mFAS_DH"/>
</dbReference>
<sequence>MDSVNNFQDWTQNTFLHTDQYPHLRNKVQGFSLQGETVSLKLNIDSSYHIYLKDHVFGTDCFVPATMIIELLFEAALFYCEYYRKIDVKELKAVELLDFSILRALAMTPGDSLDMEFLFKQITKRDSTIEFKIEIISNRVNKLNAIIGTRLNVTSQVILSTVSPQPPKLRIPDLAYTYYQVPKDQYYSEDFPSLGPLFQSSCARFAVSEDKTCFIGEYDCLGKEKNFILGQESTFVTSPLGNDSCLQYAVFFSRIINQIGRLPIGGKKLQFYKTHPLSGKVKVFVECVSIDDDMVSNIYSIDSTGIIFCANEFVVRKSPYHKLVEREVFDKMLNKHKTKPFNW</sequence>
<dbReference type="Gene3D" id="3.10.129.110">
    <property type="entry name" value="Polyketide synthase dehydratase"/>
    <property type="match status" value="1"/>
</dbReference>
<evidence type="ECO:0000256" key="1">
    <source>
        <dbReference type="PROSITE-ProRule" id="PRU01363"/>
    </source>
</evidence>
<dbReference type="RefSeq" id="WP_229537351.1">
    <property type="nucleotide sequence ID" value="NZ_JAJHJB010000068.1"/>
</dbReference>
<dbReference type="Proteomes" id="UP001165492">
    <property type="component" value="Unassembled WGS sequence"/>
</dbReference>
<dbReference type="PROSITE" id="PS52019">
    <property type="entry name" value="PKS_MFAS_DH"/>
    <property type="match status" value="1"/>
</dbReference>
<evidence type="ECO:0000259" key="2">
    <source>
        <dbReference type="PROSITE" id="PS52019"/>
    </source>
</evidence>
<feature type="domain" description="PKS/mFAS DH" evidence="2">
    <location>
        <begin position="21"/>
        <end position="326"/>
    </location>
</feature>
<accession>A0ABS8I198</accession>
<proteinExistence type="predicted"/>
<feature type="active site" description="Proton donor; for dehydratase activity" evidence="1">
    <location>
        <position position="243"/>
    </location>
</feature>
<reference evidence="3" key="1">
    <citation type="submission" date="2021-11" db="EMBL/GenBank/DDBJ databases">
        <title>Description of a new species Pelosinus isolated from the bottom sediments of Lake Baikal.</title>
        <authorList>
            <person name="Zakharyuk A."/>
        </authorList>
    </citation>
    <scope>NUCLEOTIDE SEQUENCE</scope>
    <source>
        <strain evidence="3">Bkl1</strain>
    </source>
</reference>
<feature type="region of interest" description="N-terminal hotdog fold" evidence="1">
    <location>
        <begin position="21"/>
        <end position="164"/>
    </location>
</feature>
<keyword evidence="4" id="KW-1185">Reference proteome</keyword>
<feature type="region of interest" description="C-terminal hotdog fold" evidence="1">
    <location>
        <begin position="178"/>
        <end position="326"/>
    </location>
</feature>
<comment type="caution">
    <text evidence="3">The sequence shown here is derived from an EMBL/GenBank/DDBJ whole genome shotgun (WGS) entry which is preliminary data.</text>
</comment>
<name>A0ABS8I198_9FIRM</name>
<protein>
    <submittedName>
        <fullName evidence="3">Polyketide synthase dehydratase domain-containing protein</fullName>
    </submittedName>
</protein>
<feature type="active site" description="Proton acceptor; for dehydratase activity" evidence="1">
    <location>
        <position position="55"/>
    </location>
</feature>
<dbReference type="InterPro" id="IPR042104">
    <property type="entry name" value="PKS_dehydratase_sf"/>
</dbReference>
<organism evidence="3 4">
    <name type="scientific">Pelosinus baikalensis</name>
    <dbReference type="NCBI Taxonomy" id="2892015"/>
    <lineage>
        <taxon>Bacteria</taxon>
        <taxon>Bacillati</taxon>
        <taxon>Bacillota</taxon>
        <taxon>Negativicutes</taxon>
        <taxon>Selenomonadales</taxon>
        <taxon>Sporomusaceae</taxon>
        <taxon>Pelosinus</taxon>
    </lineage>
</organism>
<evidence type="ECO:0000313" key="3">
    <source>
        <dbReference type="EMBL" id="MCC5468458.1"/>
    </source>
</evidence>